<evidence type="ECO:0000313" key="11">
    <source>
        <dbReference type="EMBL" id="MFE5983412.1"/>
    </source>
</evidence>
<feature type="transmembrane region" description="Helical" evidence="10">
    <location>
        <begin position="260"/>
        <end position="281"/>
    </location>
</feature>
<feature type="transmembrane region" description="Helical" evidence="10">
    <location>
        <begin position="201"/>
        <end position="223"/>
    </location>
</feature>
<dbReference type="Proteomes" id="UP001600424">
    <property type="component" value="Unassembled WGS sequence"/>
</dbReference>
<keyword evidence="3" id="KW-0813">Transport</keyword>
<keyword evidence="7 10" id="KW-1133">Transmembrane helix</keyword>
<dbReference type="Gene3D" id="1.20.1730.10">
    <property type="entry name" value="Sodium/glucose cotransporter"/>
    <property type="match status" value="1"/>
</dbReference>
<protein>
    <submittedName>
        <fullName evidence="11">Cation acetate symporter</fullName>
    </submittedName>
</protein>
<dbReference type="PROSITE" id="PS50283">
    <property type="entry name" value="NA_SOLUT_SYMP_3"/>
    <property type="match status" value="1"/>
</dbReference>
<evidence type="ECO:0000256" key="5">
    <source>
        <dbReference type="ARBA" id="ARBA00022692"/>
    </source>
</evidence>
<evidence type="ECO:0000256" key="6">
    <source>
        <dbReference type="ARBA" id="ARBA00022847"/>
    </source>
</evidence>
<dbReference type="CDD" id="cd11480">
    <property type="entry name" value="SLC5sbd_u4"/>
    <property type="match status" value="1"/>
</dbReference>
<reference evidence="11 12" key="1">
    <citation type="submission" date="2024-09" db="EMBL/GenBank/DDBJ databases">
        <title>The Natural Products Discovery Center: Release of the First 8490 Sequenced Strains for Exploring Actinobacteria Biosynthetic Diversity.</title>
        <authorList>
            <person name="Kalkreuter E."/>
            <person name="Kautsar S.A."/>
            <person name="Yang D."/>
            <person name="Bader C.D."/>
            <person name="Teijaro C.N."/>
            <person name="Fluegel L."/>
            <person name="Davis C.M."/>
            <person name="Simpson J.R."/>
            <person name="Lauterbach L."/>
            <person name="Steele A.D."/>
            <person name="Gui C."/>
            <person name="Meng S."/>
            <person name="Li G."/>
            <person name="Viehrig K."/>
            <person name="Ye F."/>
            <person name="Su P."/>
            <person name="Kiefer A.F."/>
            <person name="Nichols A."/>
            <person name="Cepeda A.J."/>
            <person name="Yan W."/>
            <person name="Fan B."/>
            <person name="Jiang Y."/>
            <person name="Adhikari A."/>
            <person name="Zheng C.-J."/>
            <person name="Schuster L."/>
            <person name="Cowan T.M."/>
            <person name="Smanski M.J."/>
            <person name="Chevrette M.G."/>
            <person name="De Carvalho L.P.S."/>
            <person name="Shen B."/>
        </authorList>
    </citation>
    <scope>NUCLEOTIDE SEQUENCE [LARGE SCALE GENOMIC DNA]</scope>
    <source>
        <strain evidence="11 12">NPDC056472</strain>
    </source>
</reference>
<name>A0ABW6J214_STRWE</name>
<dbReference type="PANTHER" id="PTHR48086:SF6">
    <property type="entry name" value="CATION_ACETATE SYMPORTER ACTP"/>
    <property type="match status" value="1"/>
</dbReference>
<keyword evidence="5 10" id="KW-0812">Transmembrane</keyword>
<gene>
    <name evidence="11" type="ORF">ACFQ63_27325</name>
</gene>
<feature type="transmembrane region" description="Helical" evidence="10">
    <location>
        <begin position="92"/>
        <end position="110"/>
    </location>
</feature>
<evidence type="ECO:0000256" key="8">
    <source>
        <dbReference type="ARBA" id="ARBA00023136"/>
    </source>
</evidence>
<accession>A0ABW6J214</accession>
<feature type="transmembrane region" description="Helical" evidence="10">
    <location>
        <begin position="131"/>
        <end position="151"/>
    </location>
</feature>
<dbReference type="Pfam" id="PF00474">
    <property type="entry name" value="SSF"/>
    <property type="match status" value="1"/>
</dbReference>
<comment type="similarity">
    <text evidence="2 9">Belongs to the sodium:solute symporter (SSF) (TC 2.A.21) family.</text>
</comment>
<keyword evidence="6" id="KW-0769">Symport</keyword>
<dbReference type="PANTHER" id="PTHR48086">
    <property type="entry name" value="SODIUM/PROLINE SYMPORTER-RELATED"/>
    <property type="match status" value="1"/>
</dbReference>
<dbReference type="InterPro" id="IPR038377">
    <property type="entry name" value="Na/Glc_symporter_sf"/>
</dbReference>
<feature type="transmembrane region" description="Helical" evidence="10">
    <location>
        <begin position="350"/>
        <end position="377"/>
    </location>
</feature>
<evidence type="ECO:0000256" key="10">
    <source>
        <dbReference type="SAM" id="Phobius"/>
    </source>
</evidence>
<keyword evidence="12" id="KW-1185">Reference proteome</keyword>
<evidence type="ECO:0000256" key="4">
    <source>
        <dbReference type="ARBA" id="ARBA00022475"/>
    </source>
</evidence>
<proteinExistence type="inferred from homology"/>
<evidence type="ECO:0000313" key="12">
    <source>
        <dbReference type="Proteomes" id="UP001600424"/>
    </source>
</evidence>
<comment type="caution">
    <text evidence="11">The sequence shown here is derived from an EMBL/GenBank/DDBJ whole genome shotgun (WGS) entry which is preliminary data.</text>
</comment>
<feature type="transmembrane region" description="Helical" evidence="10">
    <location>
        <begin position="453"/>
        <end position="471"/>
    </location>
</feature>
<feature type="transmembrane region" description="Helical" evidence="10">
    <location>
        <begin position="398"/>
        <end position="417"/>
    </location>
</feature>
<sequence length="558" mass="58876">MFEEILSAGVVDPIGADARRPVVVAFLLFVSCSLLWLFAIVTNHEASPDKLYVADRRLSPVLNGFAMAGEQMSAVAFLAIPGAIALFGYDGFTVAIDVALALGVMLLLAQKIRNTGRYTLGDLFGIRATGSAPRIAAALVILTLTLPALIVQLRAAGISASLLIGFPTDEVEIACTILIGLLVACFASVGDLRGLTFMQAVKVPLTLTALAAITLLVLGRFGWNPAQLLAAAEEGSLAPEKYLSPGLWPYWNSLGPFNSIGQHMVAVLGAAAAPAVLLRIGASRSGQAARRSITIATTLVASFVIMVILAGFAAAALVGSATIGASDGNGQASLFLLSSAAFDHNPSARVVLITAIACIAFFAVLTAVTSMTFAAAVSLAHDLFGRRRSHGKAEVGTLRLIVVLLCTVGLSLSAATHHLQVEFLINFALCIGASCIFPALVYSLFWKRFNRRGLVWAVYGALFLCVTLMFFSPEVSGSPYALWPSVDFSWYPFQTPGLISVPGAFLLGWIGSITSHEVGHHDPEEIEYKITVGNYPPRGAALRLEDAADAPRGPRHGR</sequence>
<dbReference type="RefSeq" id="WP_386249379.1">
    <property type="nucleotide sequence ID" value="NZ_JBHTRV010000024.1"/>
</dbReference>
<evidence type="ECO:0000256" key="7">
    <source>
        <dbReference type="ARBA" id="ARBA00022989"/>
    </source>
</evidence>
<feature type="transmembrane region" description="Helical" evidence="10">
    <location>
        <begin position="22"/>
        <end position="41"/>
    </location>
</feature>
<feature type="transmembrane region" description="Helical" evidence="10">
    <location>
        <begin position="171"/>
        <end position="189"/>
    </location>
</feature>
<dbReference type="InterPro" id="IPR050277">
    <property type="entry name" value="Sodium:Solute_Symporter"/>
</dbReference>
<evidence type="ECO:0000256" key="2">
    <source>
        <dbReference type="ARBA" id="ARBA00006434"/>
    </source>
</evidence>
<keyword evidence="4" id="KW-1003">Cell membrane</keyword>
<dbReference type="InterPro" id="IPR001734">
    <property type="entry name" value="Na/solute_symporter"/>
</dbReference>
<feature type="transmembrane region" description="Helical" evidence="10">
    <location>
        <begin position="293"/>
        <end position="318"/>
    </location>
</feature>
<feature type="transmembrane region" description="Helical" evidence="10">
    <location>
        <begin position="423"/>
        <end position="446"/>
    </location>
</feature>
<evidence type="ECO:0000256" key="9">
    <source>
        <dbReference type="RuleBase" id="RU362091"/>
    </source>
</evidence>
<feature type="transmembrane region" description="Helical" evidence="10">
    <location>
        <begin position="491"/>
        <end position="510"/>
    </location>
</feature>
<evidence type="ECO:0000256" key="3">
    <source>
        <dbReference type="ARBA" id="ARBA00022448"/>
    </source>
</evidence>
<comment type="subcellular location">
    <subcellularLocation>
        <location evidence="1">Cell membrane</location>
        <topology evidence="1">Multi-pass membrane protein</topology>
    </subcellularLocation>
</comment>
<organism evidence="11 12">
    <name type="scientific">Streptomyces wedmorensis</name>
    <dbReference type="NCBI Taxonomy" id="43759"/>
    <lineage>
        <taxon>Bacteria</taxon>
        <taxon>Bacillati</taxon>
        <taxon>Actinomycetota</taxon>
        <taxon>Actinomycetes</taxon>
        <taxon>Kitasatosporales</taxon>
        <taxon>Streptomycetaceae</taxon>
        <taxon>Streptomyces</taxon>
    </lineage>
</organism>
<evidence type="ECO:0000256" key="1">
    <source>
        <dbReference type="ARBA" id="ARBA00004651"/>
    </source>
</evidence>
<dbReference type="EMBL" id="JBHTRV010000024">
    <property type="protein sequence ID" value="MFE5983412.1"/>
    <property type="molecule type" value="Genomic_DNA"/>
</dbReference>
<keyword evidence="8 10" id="KW-0472">Membrane</keyword>